<reference evidence="2 3" key="1">
    <citation type="journal article" date="2012" name="BMC Genomics">
        <title>Comparative genomic analysis of human infective Trypanosoma cruzi lineages with the bat-restricted subspecies T. cruzi marinkellei.</title>
        <authorList>
            <person name="Franzen O."/>
            <person name="Talavera-Lopez C."/>
            <person name="Ochaya S."/>
            <person name="Butler C.E."/>
            <person name="Messenger L.A."/>
            <person name="Lewis M.D."/>
            <person name="Llewellyn M.S."/>
            <person name="Marinkelle C.J."/>
            <person name="Tyler K.M."/>
            <person name="Miles M.A."/>
            <person name="Andersson B."/>
        </authorList>
    </citation>
    <scope>NUCLEOTIDE SEQUENCE [LARGE SCALE GENOMIC DNA]</scope>
    <source>
        <strain evidence="2 3">B7</strain>
    </source>
</reference>
<proteinExistence type="predicted"/>
<dbReference type="Proteomes" id="UP000007350">
    <property type="component" value="Unassembled WGS sequence"/>
</dbReference>
<accession>K2MQP6</accession>
<name>K2MQP6_TRYCR</name>
<gene>
    <name evidence="2" type="ORF">MOQ_006793</name>
</gene>
<protein>
    <submittedName>
        <fullName evidence="2">Trans-sialidase, putative</fullName>
    </submittedName>
</protein>
<evidence type="ECO:0000313" key="3">
    <source>
        <dbReference type="Proteomes" id="UP000007350"/>
    </source>
</evidence>
<comment type="caution">
    <text evidence="2">The sequence shown here is derived from an EMBL/GenBank/DDBJ whole genome shotgun (WGS) entry which is preliminary data.</text>
</comment>
<feature type="region of interest" description="Disordered" evidence="1">
    <location>
        <begin position="1"/>
        <end position="123"/>
    </location>
</feature>
<keyword evidence="3" id="KW-1185">Reference proteome</keyword>
<feature type="compositionally biased region" description="Polar residues" evidence="1">
    <location>
        <begin position="23"/>
        <end position="40"/>
    </location>
</feature>
<evidence type="ECO:0000313" key="2">
    <source>
        <dbReference type="EMBL" id="EKF29425.1"/>
    </source>
</evidence>
<dbReference type="InterPro" id="IPR021287">
    <property type="entry name" value="Trans-sialidase_CS"/>
</dbReference>
<sequence length="172" mass="17082">MRAAGSHGVSTSTLSSDTALSGNVESAKQLMSASTSNVNQGEDGASSPNGAEALGTGVRNTVQGDGSPRTPLGAPATENANSPTDKGVGQEGTAEIPEGRASTGGKEEATGTTHGQEEQPIDSQDRDVNAAALSSLGNVSHGKNGDASTVRESGILPSLLLLLLGLWGFAAL</sequence>
<evidence type="ECO:0000256" key="1">
    <source>
        <dbReference type="SAM" id="MobiDB-lite"/>
    </source>
</evidence>
<feature type="compositionally biased region" description="Low complexity" evidence="1">
    <location>
        <begin position="10"/>
        <end position="21"/>
    </location>
</feature>
<dbReference type="AlphaFoldDB" id="K2MQP6"/>
<dbReference type="EMBL" id="AHKC01013246">
    <property type="protein sequence ID" value="EKF29425.1"/>
    <property type="molecule type" value="Genomic_DNA"/>
</dbReference>
<organism evidence="2 3">
    <name type="scientific">Trypanosoma cruzi marinkellei</name>
    <dbReference type="NCBI Taxonomy" id="85056"/>
    <lineage>
        <taxon>Eukaryota</taxon>
        <taxon>Discoba</taxon>
        <taxon>Euglenozoa</taxon>
        <taxon>Kinetoplastea</taxon>
        <taxon>Metakinetoplastina</taxon>
        <taxon>Trypanosomatida</taxon>
        <taxon>Trypanosomatidae</taxon>
        <taxon>Trypanosoma</taxon>
        <taxon>Schizotrypanum</taxon>
    </lineage>
</organism>
<dbReference type="Pfam" id="PF11052">
    <property type="entry name" value="Tr-sialidase_C"/>
    <property type="match status" value="1"/>
</dbReference>